<evidence type="ECO:0000313" key="1">
    <source>
        <dbReference type="EMBL" id="KAF7674247.1"/>
    </source>
</evidence>
<keyword evidence="2" id="KW-1185">Reference proteome</keyword>
<comment type="caution">
    <text evidence="1">The sequence shown here is derived from an EMBL/GenBank/DDBJ whole genome shotgun (WGS) entry which is preliminary data.</text>
</comment>
<proteinExistence type="predicted"/>
<dbReference type="AlphaFoldDB" id="A0A8H7AZ55"/>
<dbReference type="EMBL" id="JAAABM010000011">
    <property type="protein sequence ID" value="KAF7674247.1"/>
    <property type="molecule type" value="Genomic_DNA"/>
</dbReference>
<protein>
    <submittedName>
        <fullName evidence="1">Uncharacterized protein</fullName>
    </submittedName>
</protein>
<evidence type="ECO:0000313" key="2">
    <source>
        <dbReference type="Proteomes" id="UP000596902"/>
    </source>
</evidence>
<reference evidence="1" key="1">
    <citation type="submission" date="2020-01" db="EMBL/GenBank/DDBJ databases">
        <authorList>
            <person name="Feng Z.H.Z."/>
        </authorList>
    </citation>
    <scope>NUCLEOTIDE SEQUENCE</scope>
    <source>
        <strain evidence="1">CBS107.38</strain>
    </source>
</reference>
<reference evidence="1" key="2">
    <citation type="submission" date="2020-08" db="EMBL/GenBank/DDBJ databases">
        <title>Draft Genome Sequence of Cumin Blight Pathogen Alternaria burnsii.</title>
        <authorList>
            <person name="Feng Z."/>
        </authorList>
    </citation>
    <scope>NUCLEOTIDE SEQUENCE</scope>
    <source>
        <strain evidence="1">CBS107.38</strain>
    </source>
</reference>
<dbReference type="RefSeq" id="XP_038784561.1">
    <property type="nucleotide sequence ID" value="XM_038933060.1"/>
</dbReference>
<organism evidence="1 2">
    <name type="scientific">Alternaria burnsii</name>
    <dbReference type="NCBI Taxonomy" id="1187904"/>
    <lineage>
        <taxon>Eukaryota</taxon>
        <taxon>Fungi</taxon>
        <taxon>Dikarya</taxon>
        <taxon>Ascomycota</taxon>
        <taxon>Pezizomycotina</taxon>
        <taxon>Dothideomycetes</taxon>
        <taxon>Pleosporomycetidae</taxon>
        <taxon>Pleosporales</taxon>
        <taxon>Pleosporineae</taxon>
        <taxon>Pleosporaceae</taxon>
        <taxon>Alternaria</taxon>
        <taxon>Alternaria sect. Alternaria</taxon>
    </lineage>
</organism>
<dbReference type="GeneID" id="62206238"/>
<accession>A0A8H7AZ55</accession>
<dbReference type="Proteomes" id="UP000596902">
    <property type="component" value="Unassembled WGS sequence"/>
</dbReference>
<gene>
    <name evidence="1" type="ORF">GT037_008013</name>
</gene>
<name>A0A8H7AZ55_9PLEO</name>
<sequence>MFLCLEPSWSTLMGRGGSITQPTTTCMAWGLQMRLNGWQLEYEAAGRSAGAAGVYPKRGKFCVWRCLKQHRGQSDDGRSRCRARPHVSARHVGLVAIEMQIEQFPSGRHRISHPGRLSVASERISNPIALAARGKHGRLALLL</sequence>